<dbReference type="InterPro" id="IPR023841">
    <property type="entry name" value="BshB2"/>
</dbReference>
<dbReference type="InterPro" id="IPR003737">
    <property type="entry name" value="GlcNAc_PI_deacetylase-related"/>
</dbReference>
<dbReference type="Proteomes" id="UP000281498">
    <property type="component" value="Unassembled WGS sequence"/>
</dbReference>
<evidence type="ECO:0000313" key="3">
    <source>
        <dbReference type="Proteomes" id="UP000281498"/>
    </source>
</evidence>
<reference evidence="2 3" key="1">
    <citation type="submission" date="2017-10" db="EMBL/GenBank/DDBJ databases">
        <title>Bacillus sp. nov., a halophilic bacterium isolated from a Keqin Lake.</title>
        <authorList>
            <person name="Wang H."/>
        </authorList>
    </citation>
    <scope>NUCLEOTIDE SEQUENCE [LARGE SCALE GENOMIC DNA]</scope>
    <source>
        <strain evidence="2 3">KCTC 13187</strain>
    </source>
</reference>
<keyword evidence="3" id="KW-1185">Reference proteome</keyword>
<dbReference type="Pfam" id="PF02585">
    <property type="entry name" value="PIG-L"/>
    <property type="match status" value="1"/>
</dbReference>
<dbReference type="GO" id="GO:0016811">
    <property type="term" value="F:hydrolase activity, acting on carbon-nitrogen (but not peptide) bonds, in linear amides"/>
    <property type="evidence" value="ECO:0007669"/>
    <property type="project" value="TreeGrafter"/>
</dbReference>
<organism evidence="2 3">
    <name type="scientific">Salipaludibacillus neizhouensis</name>
    <dbReference type="NCBI Taxonomy" id="885475"/>
    <lineage>
        <taxon>Bacteria</taxon>
        <taxon>Bacillati</taxon>
        <taxon>Bacillota</taxon>
        <taxon>Bacilli</taxon>
        <taxon>Bacillales</taxon>
        <taxon>Bacillaceae</taxon>
    </lineage>
</organism>
<comment type="cofactor">
    <cofactor evidence="1">
        <name>Zn(2+)</name>
        <dbReference type="ChEBI" id="CHEBI:29105"/>
    </cofactor>
</comment>
<evidence type="ECO:0000313" key="2">
    <source>
        <dbReference type="EMBL" id="RKL68441.1"/>
    </source>
</evidence>
<dbReference type="NCBIfam" id="TIGR04000">
    <property type="entry name" value="thiol_BshB2"/>
    <property type="match status" value="1"/>
</dbReference>
<dbReference type="OrthoDB" id="9790023at2"/>
<sequence>MENHVLVIFPHPDDEAFGVAGTIISHTKAGTPVTYVCLTLGEMGRNMGRPLIANRETLPEIRKKELDEACRLLGVTDLRRLGMRDKTVEFADQIALENRLFDIIKDVDPSLVITFYPGYAVHPDHDATGAAVIQAIRRLSKEERPTVHAIAFSEGSEEVIGAPDVRLDISAYLEQKMKVIDAHRSQTAGVVDAMKEQFSSEDETIKQRLNSEYFWTYPINEDN</sequence>
<dbReference type="RefSeq" id="WP_110938820.1">
    <property type="nucleotide sequence ID" value="NZ_KZ614147.1"/>
</dbReference>
<accession>A0A3A9KD52</accession>
<evidence type="ECO:0000256" key="1">
    <source>
        <dbReference type="ARBA" id="ARBA00001947"/>
    </source>
</evidence>
<dbReference type="InterPro" id="IPR024078">
    <property type="entry name" value="LmbE-like_dom_sf"/>
</dbReference>
<dbReference type="SUPFAM" id="SSF102588">
    <property type="entry name" value="LmbE-like"/>
    <property type="match status" value="1"/>
</dbReference>
<dbReference type="PANTHER" id="PTHR12993">
    <property type="entry name" value="N-ACETYLGLUCOSAMINYL-PHOSPHATIDYLINOSITOL DE-N-ACETYLASE-RELATED"/>
    <property type="match status" value="1"/>
</dbReference>
<protein>
    <submittedName>
        <fullName evidence="2">Bacillithiol biosynthesis deacetylase BshB2</fullName>
    </submittedName>
</protein>
<gene>
    <name evidence="2" type="primary">bshB2</name>
    <name evidence="2" type="ORF">CR203_05360</name>
</gene>
<dbReference type="AlphaFoldDB" id="A0A3A9KD52"/>
<proteinExistence type="predicted"/>
<dbReference type="EMBL" id="PDOE01000002">
    <property type="protein sequence ID" value="RKL68441.1"/>
    <property type="molecule type" value="Genomic_DNA"/>
</dbReference>
<dbReference type="Gene3D" id="3.40.50.10320">
    <property type="entry name" value="LmbE-like"/>
    <property type="match status" value="1"/>
</dbReference>
<dbReference type="PANTHER" id="PTHR12993:SF27">
    <property type="entry name" value="N-ACETYL-ALPHA-D-GLUCOSAMINYL L-MALATE DEACETYLASE 2-RELATED"/>
    <property type="match status" value="1"/>
</dbReference>
<comment type="caution">
    <text evidence="2">The sequence shown here is derived from an EMBL/GenBank/DDBJ whole genome shotgun (WGS) entry which is preliminary data.</text>
</comment>
<name>A0A3A9KD52_9BACI</name>